<protein>
    <recommendedName>
        <fullName evidence="1">SnoaL-like domain-containing protein</fullName>
    </recommendedName>
</protein>
<dbReference type="Proteomes" id="UP000193218">
    <property type="component" value="Unassembled WGS sequence"/>
</dbReference>
<dbReference type="OrthoDB" id="2148716at2759"/>
<sequence length="155" mass="16839">MSDSSVQSQLCSDLLPREAIIDALYRAETAFDSNDKALFETSVTDDMVFTMNGGTVSFGKDALWGFISSKDTTHFASNIRVMYASGSDTAKMTFTGLAQHYGGGTGNDLKAPYFLAGGLNKVDLVKGSVEGVEVWKIKHWAMDRIWAQGDQGVLH</sequence>
<dbReference type="RefSeq" id="XP_021868146.1">
    <property type="nucleotide sequence ID" value="XM_022012175.1"/>
</dbReference>
<gene>
    <name evidence="2" type="ORF">BD324DRAFT_205619</name>
</gene>
<name>A0A1Y1U8N8_9TREE</name>
<dbReference type="InterPro" id="IPR037401">
    <property type="entry name" value="SnoaL-like"/>
</dbReference>
<proteinExistence type="predicted"/>
<evidence type="ECO:0000313" key="2">
    <source>
        <dbReference type="EMBL" id="ORX33847.1"/>
    </source>
</evidence>
<accession>A0A1Y1U8N8</accession>
<dbReference type="SUPFAM" id="SSF54427">
    <property type="entry name" value="NTF2-like"/>
    <property type="match status" value="1"/>
</dbReference>
<dbReference type="Gene3D" id="3.10.450.50">
    <property type="match status" value="1"/>
</dbReference>
<organism evidence="2 3">
    <name type="scientific">Kockovaella imperatae</name>
    <dbReference type="NCBI Taxonomy" id="4999"/>
    <lineage>
        <taxon>Eukaryota</taxon>
        <taxon>Fungi</taxon>
        <taxon>Dikarya</taxon>
        <taxon>Basidiomycota</taxon>
        <taxon>Agaricomycotina</taxon>
        <taxon>Tremellomycetes</taxon>
        <taxon>Tremellales</taxon>
        <taxon>Cuniculitremaceae</taxon>
        <taxon>Kockovaella</taxon>
    </lineage>
</organism>
<evidence type="ECO:0000259" key="1">
    <source>
        <dbReference type="Pfam" id="PF13577"/>
    </source>
</evidence>
<reference evidence="2 3" key="1">
    <citation type="submission" date="2017-03" db="EMBL/GenBank/DDBJ databases">
        <title>Widespread Adenine N6-methylation of Active Genes in Fungi.</title>
        <authorList>
            <consortium name="DOE Joint Genome Institute"/>
            <person name="Mondo S.J."/>
            <person name="Dannebaum R.O."/>
            <person name="Kuo R.C."/>
            <person name="Louie K.B."/>
            <person name="Bewick A.J."/>
            <person name="Labutti K."/>
            <person name="Haridas S."/>
            <person name="Kuo A."/>
            <person name="Salamov A."/>
            <person name="Ahrendt S.R."/>
            <person name="Lau R."/>
            <person name="Bowen B.P."/>
            <person name="Lipzen A."/>
            <person name="Sullivan W."/>
            <person name="Andreopoulos W.B."/>
            <person name="Clum A."/>
            <person name="Lindquist E."/>
            <person name="Daum C."/>
            <person name="Northen T.R."/>
            <person name="Ramamoorthy G."/>
            <person name="Schmitz R.J."/>
            <person name="Gryganskyi A."/>
            <person name="Culley D."/>
            <person name="Magnuson J."/>
            <person name="James T.Y."/>
            <person name="O'Malley M.A."/>
            <person name="Stajich J.E."/>
            <person name="Spatafora J.W."/>
            <person name="Visel A."/>
            <person name="Grigoriev I.V."/>
        </authorList>
    </citation>
    <scope>NUCLEOTIDE SEQUENCE [LARGE SCALE GENOMIC DNA]</scope>
    <source>
        <strain evidence="2 3">NRRL Y-17943</strain>
    </source>
</reference>
<dbReference type="InterPro" id="IPR032710">
    <property type="entry name" value="NTF2-like_dom_sf"/>
</dbReference>
<dbReference type="AlphaFoldDB" id="A0A1Y1U8N8"/>
<dbReference type="EMBL" id="NBSH01000017">
    <property type="protein sequence ID" value="ORX33847.1"/>
    <property type="molecule type" value="Genomic_DNA"/>
</dbReference>
<keyword evidence="3" id="KW-1185">Reference proteome</keyword>
<dbReference type="InParanoid" id="A0A1Y1U8N8"/>
<evidence type="ECO:0000313" key="3">
    <source>
        <dbReference type="Proteomes" id="UP000193218"/>
    </source>
</evidence>
<dbReference type="GeneID" id="33553983"/>
<comment type="caution">
    <text evidence="2">The sequence shown here is derived from an EMBL/GenBank/DDBJ whole genome shotgun (WGS) entry which is preliminary data.</text>
</comment>
<feature type="domain" description="SnoaL-like" evidence="1">
    <location>
        <begin position="14"/>
        <end position="140"/>
    </location>
</feature>
<dbReference type="STRING" id="4999.A0A1Y1U8N8"/>
<dbReference type="Pfam" id="PF13577">
    <property type="entry name" value="SnoaL_4"/>
    <property type="match status" value="1"/>
</dbReference>